<dbReference type="InterPro" id="IPR036388">
    <property type="entry name" value="WH-like_DNA-bd_sf"/>
</dbReference>
<dbReference type="Pfam" id="PF00196">
    <property type="entry name" value="GerE"/>
    <property type="match status" value="1"/>
</dbReference>
<evidence type="ECO:0000256" key="1">
    <source>
        <dbReference type="ARBA" id="ARBA00023015"/>
    </source>
</evidence>
<dbReference type="RefSeq" id="WP_156996163.1">
    <property type="nucleotide sequence ID" value="NZ_WPOK01000016.1"/>
</dbReference>
<feature type="transmembrane region" description="Helical" evidence="4">
    <location>
        <begin position="153"/>
        <end position="170"/>
    </location>
</feature>
<evidence type="ECO:0000313" key="6">
    <source>
        <dbReference type="EMBL" id="MVN31747.1"/>
    </source>
</evidence>
<keyword evidence="4" id="KW-0472">Membrane</keyword>
<comment type="caution">
    <text evidence="6">The sequence shown here is derived from an EMBL/GenBank/DDBJ whole genome shotgun (WGS) entry which is preliminary data.</text>
</comment>
<dbReference type="GO" id="GO:0006355">
    <property type="term" value="P:regulation of DNA-templated transcription"/>
    <property type="evidence" value="ECO:0007669"/>
    <property type="project" value="InterPro"/>
</dbReference>
<evidence type="ECO:0000259" key="5">
    <source>
        <dbReference type="PROSITE" id="PS50043"/>
    </source>
</evidence>
<organism evidence="6 7">
    <name type="scientific">Eggerthella lenta</name>
    <name type="common">Eubacterium lentum</name>
    <dbReference type="NCBI Taxonomy" id="84112"/>
    <lineage>
        <taxon>Bacteria</taxon>
        <taxon>Bacillati</taxon>
        <taxon>Actinomycetota</taxon>
        <taxon>Coriobacteriia</taxon>
        <taxon>Eggerthellales</taxon>
        <taxon>Eggerthellaceae</taxon>
        <taxon>Eggerthella</taxon>
    </lineage>
</organism>
<accession>A0A844RCA8</accession>
<feature type="transmembrane region" description="Helical" evidence="4">
    <location>
        <begin position="123"/>
        <end position="141"/>
    </location>
</feature>
<evidence type="ECO:0000256" key="4">
    <source>
        <dbReference type="SAM" id="Phobius"/>
    </source>
</evidence>
<reference evidence="6 7" key="1">
    <citation type="submission" date="2019-11" db="EMBL/GenBank/DDBJ databases">
        <title>Whole genome shotgun sequencing (WGS) data from Adlercreutzia equolifaciens ResAG-91, Eggerthella lenta MRI-F36, MRI-F37, MRI-F40, ResAG-49, ResAG-88, ResAG-121, ResAG-145, and Gordonibacter sp. ResAG-5, ResAG-26, ResAG-43, ResAG-50, ResAG-59.</title>
        <authorList>
            <person name="Stoll D.A."/>
            <person name="Danylec N."/>
            <person name="Franz C.M.A.P."/>
            <person name="Huch M."/>
        </authorList>
    </citation>
    <scope>NUCLEOTIDE SEQUENCE [LARGE SCALE GENOMIC DNA]</scope>
    <source>
        <strain evidence="6 7">ResAG-88</strain>
    </source>
</reference>
<dbReference type="InterPro" id="IPR016032">
    <property type="entry name" value="Sig_transdc_resp-reg_C-effctor"/>
</dbReference>
<feature type="transmembrane region" description="Helical" evidence="4">
    <location>
        <begin position="279"/>
        <end position="300"/>
    </location>
</feature>
<feature type="transmembrane region" description="Helical" evidence="4">
    <location>
        <begin position="61"/>
        <end position="81"/>
    </location>
</feature>
<dbReference type="SMART" id="SM00421">
    <property type="entry name" value="HTH_LUXR"/>
    <property type="match status" value="1"/>
</dbReference>
<feature type="transmembrane region" description="Helical" evidence="4">
    <location>
        <begin position="93"/>
        <end position="117"/>
    </location>
</feature>
<evidence type="ECO:0000256" key="2">
    <source>
        <dbReference type="ARBA" id="ARBA00023125"/>
    </source>
</evidence>
<evidence type="ECO:0000313" key="7">
    <source>
        <dbReference type="Proteomes" id="UP000436429"/>
    </source>
</evidence>
<dbReference type="PANTHER" id="PTHR44688:SF16">
    <property type="entry name" value="DNA-BINDING TRANSCRIPTIONAL ACTIVATOR DEVR_DOSR"/>
    <property type="match status" value="1"/>
</dbReference>
<dbReference type="SUPFAM" id="SSF46894">
    <property type="entry name" value="C-terminal effector domain of the bipartite response regulators"/>
    <property type="match status" value="1"/>
</dbReference>
<dbReference type="Proteomes" id="UP000436429">
    <property type="component" value="Unassembled WGS sequence"/>
</dbReference>
<keyword evidence="4" id="KW-1133">Transmembrane helix</keyword>
<feature type="transmembrane region" description="Helical" evidence="4">
    <location>
        <begin position="246"/>
        <end position="267"/>
    </location>
</feature>
<dbReference type="AlphaFoldDB" id="A0A844RCA8"/>
<keyword evidence="4" id="KW-0812">Transmembrane</keyword>
<keyword evidence="3" id="KW-0804">Transcription</keyword>
<dbReference type="PROSITE" id="PS50043">
    <property type="entry name" value="HTH_LUXR_2"/>
    <property type="match status" value="1"/>
</dbReference>
<dbReference type="PANTHER" id="PTHR44688">
    <property type="entry name" value="DNA-BINDING TRANSCRIPTIONAL ACTIVATOR DEVR_DOSR"/>
    <property type="match status" value="1"/>
</dbReference>
<name>A0A844RCA8_EGGLN</name>
<dbReference type="InterPro" id="IPR000792">
    <property type="entry name" value="Tscrpt_reg_LuxR_C"/>
</dbReference>
<feature type="transmembrane region" description="Helical" evidence="4">
    <location>
        <begin position="306"/>
        <end position="327"/>
    </location>
</feature>
<dbReference type="EMBL" id="WPOM01000001">
    <property type="protein sequence ID" value="MVN31747.1"/>
    <property type="molecule type" value="Genomic_DNA"/>
</dbReference>
<dbReference type="PRINTS" id="PR00038">
    <property type="entry name" value="HTHLUXR"/>
</dbReference>
<dbReference type="CDD" id="cd06170">
    <property type="entry name" value="LuxR_C_like"/>
    <property type="match status" value="1"/>
</dbReference>
<gene>
    <name evidence="6" type="ORF">GO726_00945</name>
</gene>
<sequence length="519" mass="55656">MEAGILSLKEKPQEDKLPHYSSYHAMGILLALVGMSAQWSFLHSITFLGSVIGVQSEVEPGSAWIANSLGTFTVFLLIFALSRRITPLLEKRALYPAAALCLVGGIALLLVGNLLFSSPACNYAGNVLVACGATPLIIMWGELYKYLDPKGEQLLVTLSAATLAVVAYLVEILLLAPLSVAMFAMLPLVSLGSLAGARSRLVGSSGAWRAKGDSANRKSPALFFVCIAVFSIPYNCLRNADGLQAVYASAVEWPSVLAVAAVALALIALAETAAERRGILLVPGFVLCLLSAAMVTYLLARDDYAFAVPSLLYTGYYLFLAMVYLALGPIAATTDANPTRLFSSAMLANVGGLLLGSIIAGTERWFGAQGTALTVLAVTYALLVAGFLLLGSKSYSLFRVNNFDEEEYSFEYVAPVKARVVEASSEEGARQESREPSLASAIARQCATVSARYRLSGREREVLAELARARTIASIAEELVVSENTIKAHTKSIYRKLGVHTREELLHRIEESEREGKIP</sequence>
<feature type="transmembrane region" description="Helical" evidence="4">
    <location>
        <begin position="21"/>
        <end position="41"/>
    </location>
</feature>
<keyword evidence="2" id="KW-0238">DNA-binding</keyword>
<dbReference type="GO" id="GO:0003677">
    <property type="term" value="F:DNA binding"/>
    <property type="evidence" value="ECO:0007669"/>
    <property type="project" value="UniProtKB-KW"/>
</dbReference>
<keyword evidence="1" id="KW-0805">Transcription regulation</keyword>
<evidence type="ECO:0000256" key="3">
    <source>
        <dbReference type="ARBA" id="ARBA00023163"/>
    </source>
</evidence>
<feature type="transmembrane region" description="Helical" evidence="4">
    <location>
        <begin position="218"/>
        <end position="234"/>
    </location>
</feature>
<proteinExistence type="predicted"/>
<dbReference type="Gene3D" id="1.10.10.10">
    <property type="entry name" value="Winged helix-like DNA-binding domain superfamily/Winged helix DNA-binding domain"/>
    <property type="match status" value="1"/>
</dbReference>
<feature type="transmembrane region" description="Helical" evidence="4">
    <location>
        <begin position="339"/>
        <end position="360"/>
    </location>
</feature>
<feature type="transmembrane region" description="Helical" evidence="4">
    <location>
        <begin position="366"/>
        <end position="390"/>
    </location>
</feature>
<protein>
    <recommendedName>
        <fullName evidence="5">HTH luxR-type domain-containing protein</fullName>
    </recommendedName>
</protein>
<feature type="transmembrane region" description="Helical" evidence="4">
    <location>
        <begin position="176"/>
        <end position="197"/>
    </location>
</feature>
<feature type="domain" description="HTH luxR-type" evidence="5">
    <location>
        <begin position="448"/>
        <end position="513"/>
    </location>
</feature>